<reference evidence="1" key="1">
    <citation type="journal article" date="2023" name="Plant J.">
        <title>Genome sequences and population genomics provide insights into the demographic history, inbreeding, and mutation load of two 'living fossil' tree species of Dipteronia.</title>
        <authorList>
            <person name="Feng Y."/>
            <person name="Comes H.P."/>
            <person name="Chen J."/>
            <person name="Zhu S."/>
            <person name="Lu R."/>
            <person name="Zhang X."/>
            <person name="Li P."/>
            <person name="Qiu J."/>
            <person name="Olsen K.M."/>
            <person name="Qiu Y."/>
        </authorList>
    </citation>
    <scope>NUCLEOTIDE SEQUENCE</scope>
    <source>
        <strain evidence="1">NBL</strain>
    </source>
</reference>
<sequence>MEPRTDFCEITGDIRVHGNSSTLYIASLQNGILVENSSWNIRPYPRKENAAAMSSVKNWSINLVKNHKEIPRCNINHSVPAIHFSLGGF</sequence>
<accession>A0AAE0EEV6</accession>
<dbReference type="PANTHER" id="PTHR20961">
    <property type="entry name" value="GLYCOSYLTRANSFERASE"/>
    <property type="match status" value="1"/>
</dbReference>
<proteinExistence type="predicted"/>
<evidence type="ECO:0000313" key="2">
    <source>
        <dbReference type="Proteomes" id="UP001281410"/>
    </source>
</evidence>
<dbReference type="InterPro" id="IPR007657">
    <property type="entry name" value="Glycosyltransferase_61"/>
</dbReference>
<evidence type="ECO:0000313" key="1">
    <source>
        <dbReference type="EMBL" id="KAK3225232.1"/>
    </source>
</evidence>
<dbReference type="GO" id="GO:0016757">
    <property type="term" value="F:glycosyltransferase activity"/>
    <property type="evidence" value="ECO:0007669"/>
    <property type="project" value="InterPro"/>
</dbReference>
<keyword evidence="2" id="KW-1185">Reference proteome</keyword>
<dbReference type="EMBL" id="JANJYJ010000002">
    <property type="protein sequence ID" value="KAK3225232.1"/>
    <property type="molecule type" value="Genomic_DNA"/>
</dbReference>
<protein>
    <submittedName>
        <fullName evidence="1">Uncharacterized protein</fullName>
    </submittedName>
</protein>
<dbReference type="PANTHER" id="PTHR20961:SF5">
    <property type="entry name" value="GLYCOSYLTRANSFERASE-RELATED"/>
    <property type="match status" value="1"/>
</dbReference>
<dbReference type="Proteomes" id="UP001281410">
    <property type="component" value="Unassembled WGS sequence"/>
</dbReference>
<comment type="caution">
    <text evidence="1">The sequence shown here is derived from an EMBL/GenBank/DDBJ whole genome shotgun (WGS) entry which is preliminary data.</text>
</comment>
<name>A0AAE0EEV6_9ROSI</name>
<gene>
    <name evidence="1" type="ORF">Dsin_005094</name>
</gene>
<dbReference type="AlphaFoldDB" id="A0AAE0EEV6"/>
<organism evidence="1 2">
    <name type="scientific">Dipteronia sinensis</name>
    <dbReference type="NCBI Taxonomy" id="43782"/>
    <lineage>
        <taxon>Eukaryota</taxon>
        <taxon>Viridiplantae</taxon>
        <taxon>Streptophyta</taxon>
        <taxon>Embryophyta</taxon>
        <taxon>Tracheophyta</taxon>
        <taxon>Spermatophyta</taxon>
        <taxon>Magnoliopsida</taxon>
        <taxon>eudicotyledons</taxon>
        <taxon>Gunneridae</taxon>
        <taxon>Pentapetalae</taxon>
        <taxon>rosids</taxon>
        <taxon>malvids</taxon>
        <taxon>Sapindales</taxon>
        <taxon>Sapindaceae</taxon>
        <taxon>Hippocastanoideae</taxon>
        <taxon>Acereae</taxon>
        <taxon>Dipteronia</taxon>
    </lineage>
</organism>